<evidence type="ECO:0000256" key="3">
    <source>
        <dbReference type="SAM" id="SignalP"/>
    </source>
</evidence>
<feature type="chain" id="PRO_5044229116" description="Smr domain-containing protein" evidence="3">
    <location>
        <begin position="17"/>
        <end position="599"/>
    </location>
</feature>
<dbReference type="PaxDb" id="2903-EOD33538"/>
<keyword evidence="3" id="KW-0732">Signal</keyword>
<evidence type="ECO:0000256" key="1">
    <source>
        <dbReference type="PROSITE-ProRule" id="PRU00175"/>
    </source>
</evidence>
<dbReference type="Gene3D" id="3.30.1370.110">
    <property type="match status" value="1"/>
</dbReference>
<feature type="domain" description="RING-type" evidence="4">
    <location>
        <begin position="283"/>
        <end position="346"/>
    </location>
</feature>
<evidence type="ECO:0008006" key="8">
    <source>
        <dbReference type="Google" id="ProtNLM"/>
    </source>
</evidence>
<evidence type="ECO:0000313" key="6">
    <source>
        <dbReference type="EnsemblProtists" id="EOD33538"/>
    </source>
</evidence>
<feature type="signal peptide" evidence="3">
    <location>
        <begin position="1"/>
        <end position="16"/>
    </location>
</feature>
<organism evidence="6 7">
    <name type="scientific">Emiliania huxleyi (strain CCMP1516)</name>
    <dbReference type="NCBI Taxonomy" id="280463"/>
    <lineage>
        <taxon>Eukaryota</taxon>
        <taxon>Haptista</taxon>
        <taxon>Haptophyta</taxon>
        <taxon>Prymnesiophyceae</taxon>
        <taxon>Isochrysidales</taxon>
        <taxon>Noelaerhabdaceae</taxon>
        <taxon>Emiliania</taxon>
    </lineage>
</organism>
<accession>A0A0D3KCQ3</accession>
<dbReference type="EnsemblProtists" id="EOD33538">
    <property type="protein sequence ID" value="EOD33538"/>
    <property type="gene ID" value="EMIHUDRAFT_111804"/>
</dbReference>
<keyword evidence="7" id="KW-1185">Reference proteome</keyword>
<dbReference type="GO" id="GO:0008270">
    <property type="term" value="F:zinc ion binding"/>
    <property type="evidence" value="ECO:0007669"/>
    <property type="project" value="UniProtKB-KW"/>
</dbReference>
<name>A0A0D3KCQ3_EMIH1</name>
<dbReference type="SUPFAM" id="SSF57850">
    <property type="entry name" value="RING/U-box"/>
    <property type="match status" value="1"/>
</dbReference>
<dbReference type="KEGG" id="ehx:EMIHUDRAFT_111804"/>
<feature type="region of interest" description="Disordered" evidence="2">
    <location>
        <begin position="133"/>
        <end position="177"/>
    </location>
</feature>
<dbReference type="InterPro" id="IPR002625">
    <property type="entry name" value="Smr_dom"/>
</dbReference>
<dbReference type="Proteomes" id="UP000013827">
    <property type="component" value="Unassembled WGS sequence"/>
</dbReference>
<evidence type="ECO:0000259" key="4">
    <source>
        <dbReference type="PROSITE" id="PS50089"/>
    </source>
</evidence>
<evidence type="ECO:0000259" key="5">
    <source>
        <dbReference type="PROSITE" id="PS50828"/>
    </source>
</evidence>
<reference evidence="7" key="1">
    <citation type="journal article" date="2013" name="Nature">
        <title>Pan genome of the phytoplankton Emiliania underpins its global distribution.</title>
        <authorList>
            <person name="Read B.A."/>
            <person name="Kegel J."/>
            <person name="Klute M.J."/>
            <person name="Kuo A."/>
            <person name="Lefebvre S.C."/>
            <person name="Maumus F."/>
            <person name="Mayer C."/>
            <person name="Miller J."/>
            <person name="Monier A."/>
            <person name="Salamov A."/>
            <person name="Young J."/>
            <person name="Aguilar M."/>
            <person name="Claverie J.M."/>
            <person name="Frickenhaus S."/>
            <person name="Gonzalez K."/>
            <person name="Herman E.K."/>
            <person name="Lin Y.C."/>
            <person name="Napier J."/>
            <person name="Ogata H."/>
            <person name="Sarno A.F."/>
            <person name="Shmutz J."/>
            <person name="Schroeder D."/>
            <person name="de Vargas C."/>
            <person name="Verret F."/>
            <person name="von Dassow P."/>
            <person name="Valentin K."/>
            <person name="Van de Peer Y."/>
            <person name="Wheeler G."/>
            <person name="Dacks J.B."/>
            <person name="Delwiche C.F."/>
            <person name="Dyhrman S.T."/>
            <person name="Glockner G."/>
            <person name="John U."/>
            <person name="Richards T."/>
            <person name="Worden A.Z."/>
            <person name="Zhang X."/>
            <person name="Grigoriev I.V."/>
            <person name="Allen A.E."/>
            <person name="Bidle K."/>
            <person name="Borodovsky M."/>
            <person name="Bowler C."/>
            <person name="Brownlee C."/>
            <person name="Cock J.M."/>
            <person name="Elias M."/>
            <person name="Gladyshev V.N."/>
            <person name="Groth M."/>
            <person name="Guda C."/>
            <person name="Hadaegh A."/>
            <person name="Iglesias-Rodriguez M.D."/>
            <person name="Jenkins J."/>
            <person name="Jones B.M."/>
            <person name="Lawson T."/>
            <person name="Leese F."/>
            <person name="Lindquist E."/>
            <person name="Lobanov A."/>
            <person name="Lomsadze A."/>
            <person name="Malik S.B."/>
            <person name="Marsh M.E."/>
            <person name="Mackinder L."/>
            <person name="Mock T."/>
            <person name="Mueller-Roeber B."/>
            <person name="Pagarete A."/>
            <person name="Parker M."/>
            <person name="Probert I."/>
            <person name="Quesneville H."/>
            <person name="Raines C."/>
            <person name="Rensing S.A."/>
            <person name="Riano-Pachon D.M."/>
            <person name="Richier S."/>
            <person name="Rokitta S."/>
            <person name="Shiraiwa Y."/>
            <person name="Soanes D.M."/>
            <person name="van der Giezen M."/>
            <person name="Wahlund T.M."/>
            <person name="Williams B."/>
            <person name="Wilson W."/>
            <person name="Wolfe G."/>
            <person name="Wurch L.L."/>
        </authorList>
    </citation>
    <scope>NUCLEOTIDE SEQUENCE</scope>
</reference>
<dbReference type="Gene3D" id="3.30.40.10">
    <property type="entry name" value="Zinc/RING finger domain, C3HC4 (zinc finger)"/>
    <property type="match status" value="1"/>
</dbReference>
<feature type="domain" description="Smr" evidence="5">
    <location>
        <begin position="520"/>
        <end position="597"/>
    </location>
</feature>
<evidence type="ECO:0000313" key="7">
    <source>
        <dbReference type="Proteomes" id="UP000013827"/>
    </source>
</evidence>
<dbReference type="SUPFAM" id="SSF160443">
    <property type="entry name" value="SMR domain-like"/>
    <property type="match status" value="1"/>
</dbReference>
<dbReference type="PROSITE" id="PS50089">
    <property type="entry name" value="ZF_RING_2"/>
    <property type="match status" value="1"/>
</dbReference>
<reference evidence="6" key="2">
    <citation type="submission" date="2024-10" db="UniProtKB">
        <authorList>
            <consortium name="EnsemblProtists"/>
        </authorList>
    </citation>
    <scope>IDENTIFICATION</scope>
</reference>
<keyword evidence="1" id="KW-0862">Zinc</keyword>
<dbReference type="InterPro" id="IPR001841">
    <property type="entry name" value="Znf_RING"/>
</dbReference>
<protein>
    <recommendedName>
        <fullName evidence="8">Smr domain-containing protein</fullName>
    </recommendedName>
</protein>
<proteinExistence type="predicted"/>
<keyword evidence="1" id="KW-0863">Zinc-finger</keyword>
<dbReference type="InterPro" id="IPR036063">
    <property type="entry name" value="Smr_dom_sf"/>
</dbReference>
<dbReference type="GeneID" id="17278809"/>
<feature type="region of interest" description="Disordered" evidence="2">
    <location>
        <begin position="54"/>
        <end position="74"/>
    </location>
</feature>
<dbReference type="AlphaFoldDB" id="A0A0D3KCQ3"/>
<dbReference type="RefSeq" id="XP_005785967.1">
    <property type="nucleotide sequence ID" value="XM_005785910.1"/>
</dbReference>
<dbReference type="PROSITE" id="PS50828">
    <property type="entry name" value="SMR"/>
    <property type="match status" value="1"/>
</dbReference>
<sequence length="599" mass="63843">MHMRMCMCMCLRWAAASSCTLFGELSEAGRLPVQLVDRPPSGGAARVLSVKPSNVRPLPAADSGDEPDFEPVEPSASDIDIVGVGVGGASSGVAALAEAETIASSGPSSHGDQAEIDTCRSVLGTRAVLAAESGGGQDELQGTASPPPHAPPPPRRRESDRRRERRRQIAEAKGAAVAASGEDSWDALVAVLTSETGDASHLRRAVEAATPHASALPEGTEGLLIAARERLPAMERVEESVALRERQAGKETVAAADSAQLVRGDMLLDNSGFSWNGDADGECPICKEKWSSLLDVSVAVLECRHATCAACLCLMREMVPASEEQQDPLVPHGQGVTTRFQCPQCKLLLDPATVENLALQAYQASDHLRLLAGHLAAVAPGLDDAVPAMLVHHRLDSAAVGQDLFEMLSRHADGAAERTRGSLDSGRKQEIYLEARRPVVALRRELEEEEKRLATLDKRDERLGPGAFSAEWRSCRGRCDELRGKLRAAQQNAAASIFATLNDEGLGMGSDAGESRPLYVDMHGLHVAEATAKFDELIVPVLPALRRTRCVVVTGRGRHSTSGEAKLREALVRHARHRGLRCEVMQGNGGALEISPAVE</sequence>
<evidence type="ECO:0000256" key="2">
    <source>
        <dbReference type="SAM" id="MobiDB-lite"/>
    </source>
</evidence>
<dbReference type="InterPro" id="IPR013083">
    <property type="entry name" value="Znf_RING/FYVE/PHD"/>
</dbReference>
<keyword evidence="1" id="KW-0479">Metal-binding</keyword>
<dbReference type="SMART" id="SM00184">
    <property type="entry name" value="RING"/>
    <property type="match status" value="1"/>
</dbReference>
<dbReference type="HOGENOM" id="CLU_455941_0_0_1"/>
<dbReference type="SMART" id="SM00463">
    <property type="entry name" value="SMR"/>
    <property type="match status" value="1"/>
</dbReference>
<feature type="compositionally biased region" description="Basic and acidic residues" evidence="2">
    <location>
        <begin position="155"/>
        <end position="170"/>
    </location>
</feature>